<dbReference type="Gene3D" id="2.60.40.1120">
    <property type="entry name" value="Carboxypeptidase-like, regulatory domain"/>
    <property type="match status" value="1"/>
</dbReference>
<dbReference type="AlphaFoldDB" id="A0A4U6QC25"/>
<proteinExistence type="predicted"/>
<comment type="caution">
    <text evidence="1">The sequence shown here is derived from an EMBL/GenBank/DDBJ whole genome shotgun (WGS) entry which is preliminary data.</text>
</comment>
<organism evidence="1 2">
    <name type="scientific">Nakamurella flava</name>
    <dbReference type="NCBI Taxonomy" id="2576308"/>
    <lineage>
        <taxon>Bacteria</taxon>
        <taxon>Bacillati</taxon>
        <taxon>Actinomycetota</taxon>
        <taxon>Actinomycetes</taxon>
        <taxon>Nakamurellales</taxon>
        <taxon>Nakamurellaceae</taxon>
        <taxon>Nakamurella</taxon>
    </lineage>
</organism>
<evidence type="ECO:0000313" key="1">
    <source>
        <dbReference type="EMBL" id="TKV57657.1"/>
    </source>
</evidence>
<gene>
    <name evidence="1" type="ORF">FDO65_16015</name>
</gene>
<accession>A0A4U6QC25</accession>
<evidence type="ECO:0000313" key="2">
    <source>
        <dbReference type="Proteomes" id="UP000306985"/>
    </source>
</evidence>
<keyword evidence="2" id="KW-1185">Reference proteome</keyword>
<dbReference type="OrthoDB" id="3729294at2"/>
<dbReference type="Pfam" id="PF07210">
    <property type="entry name" value="DUF1416"/>
    <property type="match status" value="1"/>
</dbReference>
<name>A0A4U6QC25_9ACTN</name>
<reference evidence="1 2" key="1">
    <citation type="submission" date="2019-05" db="EMBL/GenBank/DDBJ databases">
        <title>Nakamurella sp. N5BH11, whole genome shotgun sequence.</title>
        <authorList>
            <person name="Tuo L."/>
        </authorList>
    </citation>
    <scope>NUCLEOTIDE SEQUENCE [LARGE SCALE GENOMIC DNA]</scope>
    <source>
        <strain evidence="1 2">N5BH11</strain>
    </source>
</reference>
<dbReference type="EMBL" id="SZZH01000004">
    <property type="protein sequence ID" value="TKV57657.1"/>
    <property type="molecule type" value="Genomic_DNA"/>
</dbReference>
<dbReference type="SUPFAM" id="SSF49478">
    <property type="entry name" value="Cna protein B-type domain"/>
    <property type="match status" value="1"/>
</dbReference>
<dbReference type="Proteomes" id="UP000306985">
    <property type="component" value="Unassembled WGS sequence"/>
</dbReference>
<dbReference type="InterPro" id="IPR010814">
    <property type="entry name" value="DUF1416"/>
</dbReference>
<protein>
    <submittedName>
        <fullName evidence="1">DUF1416 domain-containing protein</fullName>
    </submittedName>
</protein>
<dbReference type="RefSeq" id="WP_137450741.1">
    <property type="nucleotide sequence ID" value="NZ_SZZH01000004.1"/>
</dbReference>
<sequence length="105" mass="10600">MTAGCGAPAQTIDLPAGVDPGTQAVLQGRVVDSATAAPVGGAFVRLLDGTGEFTAEVVTSPEGVYRFFAAPGSWTVRALSRFGNGSTEVAVTELGVTEAEISVSR</sequence>